<feature type="binding site" evidence="7">
    <location>
        <position position="162"/>
    </location>
    <ligand>
        <name>L-aspartate</name>
        <dbReference type="ChEBI" id="CHEBI:29991"/>
    </ligand>
</feature>
<dbReference type="RefSeq" id="WP_126678213.1">
    <property type="nucleotide sequence ID" value="NZ_CAUTIM010000024.1"/>
</dbReference>
<dbReference type="GO" id="GO:0005829">
    <property type="term" value="C:cytosol"/>
    <property type="evidence" value="ECO:0007669"/>
    <property type="project" value="TreeGrafter"/>
</dbReference>
<sequence length="315" mass="36055">MKKSNFVTIADLSKEKIMYMIEMAQQFEKHPNRELLKGKIVATLFFEPSTRTRLSFETAANRLGARVIGFADPKITSGTKGEMLKDTILMVSNYADVIAMRHYIEGAAQYACEIAPIPIINAGDGAHQHPSQCMLDLYTIYQTQGTLENLNIFLVGDLKYGRTVHSLIMAMRHFNPTFHFIAPEELAMPNEYKLYCKENGIKFVEHTDFNEEIIADADIIYMTRVQKERFSDLMEYERVKNVYILKADMLTGVKPNMKILHPLPRVNEIAYDVDETPYAYYIQQARNGLYAREAIICDVLGITLEEVKADKTIIE</sequence>
<organism evidence="10 11">
    <name type="scientific">Prevotella koreensis</name>
    <dbReference type="NCBI Taxonomy" id="2490854"/>
    <lineage>
        <taxon>Bacteria</taxon>
        <taxon>Pseudomonadati</taxon>
        <taxon>Bacteroidota</taxon>
        <taxon>Bacteroidia</taxon>
        <taxon>Bacteroidales</taxon>
        <taxon>Prevotellaceae</taxon>
        <taxon>Prevotella</taxon>
    </lineage>
</organism>
<dbReference type="EMBL" id="RYYU01000001">
    <property type="protein sequence ID" value="RUL59043.1"/>
    <property type="molecule type" value="Genomic_DNA"/>
</dbReference>
<dbReference type="GO" id="GO:0044205">
    <property type="term" value="P:'de novo' UMP biosynthetic process"/>
    <property type="evidence" value="ECO:0007669"/>
    <property type="project" value="UniProtKB-UniRule"/>
</dbReference>
<dbReference type="PROSITE" id="PS00097">
    <property type="entry name" value="CARBAMOYLTRANSFERASE"/>
    <property type="match status" value="1"/>
</dbReference>
<dbReference type="PRINTS" id="PR00100">
    <property type="entry name" value="AOTCASE"/>
</dbReference>
<evidence type="ECO:0000256" key="3">
    <source>
        <dbReference type="ARBA" id="ARBA00022679"/>
    </source>
</evidence>
<evidence type="ECO:0000256" key="6">
    <source>
        <dbReference type="ARBA" id="ARBA00048859"/>
    </source>
</evidence>
<protein>
    <recommendedName>
        <fullName evidence="7">Aspartate carbamoyltransferase</fullName>
        <ecNumber evidence="7">2.1.3.2</ecNumber>
    </recommendedName>
    <alternativeName>
        <fullName evidence="7">Aspartate transcarbamylase</fullName>
        <shortName evidence="7">ATCase</shortName>
    </alternativeName>
</protein>
<dbReference type="Proteomes" id="UP000278983">
    <property type="component" value="Unassembled WGS sequence"/>
</dbReference>
<dbReference type="PANTHER" id="PTHR45753:SF6">
    <property type="entry name" value="ASPARTATE CARBAMOYLTRANSFERASE"/>
    <property type="match status" value="1"/>
</dbReference>
<evidence type="ECO:0000259" key="9">
    <source>
        <dbReference type="Pfam" id="PF02729"/>
    </source>
</evidence>
<dbReference type="InterPro" id="IPR036901">
    <property type="entry name" value="Asp/Orn_carbamoylTrfase_sf"/>
</dbReference>
<evidence type="ECO:0000256" key="5">
    <source>
        <dbReference type="ARBA" id="ARBA00043884"/>
    </source>
</evidence>
<feature type="binding site" evidence="7">
    <location>
        <position position="264"/>
    </location>
    <ligand>
        <name>carbamoyl phosphate</name>
        <dbReference type="ChEBI" id="CHEBI:58228"/>
    </ligand>
</feature>
<dbReference type="InterPro" id="IPR006132">
    <property type="entry name" value="Asp/Orn_carbamoyltranf_P-bd"/>
</dbReference>
<evidence type="ECO:0000256" key="4">
    <source>
        <dbReference type="ARBA" id="ARBA00022975"/>
    </source>
</evidence>
<evidence type="ECO:0000256" key="7">
    <source>
        <dbReference type="HAMAP-Rule" id="MF_00001"/>
    </source>
</evidence>
<dbReference type="AlphaFoldDB" id="A0A432LIV5"/>
<dbReference type="PRINTS" id="PR00101">
    <property type="entry name" value="ATCASE"/>
</dbReference>
<comment type="similarity">
    <text evidence="2 7">Belongs to the aspartate/ornithine carbamoyltransferase superfamily. ATCase family.</text>
</comment>
<dbReference type="Pfam" id="PF02729">
    <property type="entry name" value="OTCace_N"/>
    <property type="match status" value="1"/>
</dbReference>
<dbReference type="HAMAP" id="MF_00001">
    <property type="entry name" value="Asp_carb_tr"/>
    <property type="match status" value="1"/>
</dbReference>
<name>A0A432LIV5_9BACT</name>
<dbReference type="GO" id="GO:0006207">
    <property type="term" value="P:'de novo' pyrimidine nucleobase biosynthetic process"/>
    <property type="evidence" value="ECO:0007669"/>
    <property type="project" value="InterPro"/>
</dbReference>
<gene>
    <name evidence="7 10" type="primary">pyrB</name>
    <name evidence="10" type="ORF">EHV08_04155</name>
</gene>
<evidence type="ECO:0000259" key="8">
    <source>
        <dbReference type="Pfam" id="PF00185"/>
    </source>
</evidence>
<comment type="function">
    <text evidence="5 7">Catalyzes the condensation of carbamoyl phosphate and aspartate to form carbamoyl aspartate and inorganic phosphate, the committed step in the de novo pyrimidine nucleotide biosynthesis pathway.</text>
</comment>
<keyword evidence="4 7" id="KW-0665">Pyrimidine biosynthesis</keyword>
<evidence type="ECO:0000313" key="11">
    <source>
        <dbReference type="Proteomes" id="UP000278983"/>
    </source>
</evidence>
<dbReference type="GO" id="GO:0006520">
    <property type="term" value="P:amino acid metabolic process"/>
    <property type="evidence" value="ECO:0007669"/>
    <property type="project" value="InterPro"/>
</dbReference>
<proteinExistence type="inferred from homology"/>
<reference evidence="10 11" key="1">
    <citation type="submission" date="2018-12" db="EMBL/GenBank/DDBJ databases">
        <title>Genome sequencing of Prevotella sp. KCOM 3155 (= JS262).</title>
        <authorList>
            <person name="Kook J.-K."/>
            <person name="Park S.-N."/>
            <person name="Lim Y.K."/>
        </authorList>
    </citation>
    <scope>NUCLEOTIDE SEQUENCE [LARGE SCALE GENOMIC DNA]</scope>
    <source>
        <strain evidence="10 11">KCOM 3155</strain>
    </source>
</reference>
<dbReference type="InterPro" id="IPR002082">
    <property type="entry name" value="Asp_carbamoyltransf"/>
</dbReference>
<dbReference type="EC" id="2.1.3.2" evidence="7"/>
<feature type="domain" description="Aspartate/ornithine carbamoyltransferase carbamoyl-P binding" evidence="9">
    <location>
        <begin position="5"/>
        <end position="142"/>
    </location>
</feature>
<dbReference type="SUPFAM" id="SSF53671">
    <property type="entry name" value="Aspartate/ornithine carbamoyltransferase"/>
    <property type="match status" value="1"/>
</dbReference>
<feature type="binding site" evidence="7">
    <location>
        <position position="52"/>
    </location>
    <ligand>
        <name>carbamoyl phosphate</name>
        <dbReference type="ChEBI" id="CHEBI:58228"/>
    </ligand>
</feature>
<evidence type="ECO:0000256" key="1">
    <source>
        <dbReference type="ARBA" id="ARBA00004852"/>
    </source>
</evidence>
<feature type="binding site" evidence="7">
    <location>
        <position position="51"/>
    </location>
    <ligand>
        <name>carbamoyl phosphate</name>
        <dbReference type="ChEBI" id="CHEBI:58228"/>
    </ligand>
</feature>
<keyword evidence="3 7" id="KW-0808">Transferase</keyword>
<feature type="binding site" evidence="7">
    <location>
        <position position="132"/>
    </location>
    <ligand>
        <name>carbamoyl phosphate</name>
        <dbReference type="ChEBI" id="CHEBI:58228"/>
    </ligand>
</feature>
<comment type="catalytic activity">
    <reaction evidence="6 7">
        <text>carbamoyl phosphate + L-aspartate = N-carbamoyl-L-aspartate + phosphate + H(+)</text>
        <dbReference type="Rhea" id="RHEA:20013"/>
        <dbReference type="ChEBI" id="CHEBI:15378"/>
        <dbReference type="ChEBI" id="CHEBI:29991"/>
        <dbReference type="ChEBI" id="CHEBI:32814"/>
        <dbReference type="ChEBI" id="CHEBI:43474"/>
        <dbReference type="ChEBI" id="CHEBI:58228"/>
        <dbReference type="EC" id="2.1.3.2"/>
    </reaction>
</comment>
<dbReference type="InterPro" id="IPR006130">
    <property type="entry name" value="Asp/Orn_carbamoylTrfase"/>
</dbReference>
<dbReference type="FunFam" id="3.40.50.1370:FF:000001">
    <property type="entry name" value="Aspartate carbamoyltransferase"/>
    <property type="match status" value="1"/>
</dbReference>
<feature type="domain" description="Aspartate/ornithine carbamoyltransferase Asp/Orn-binding" evidence="8">
    <location>
        <begin position="149"/>
        <end position="297"/>
    </location>
</feature>
<feature type="binding site" evidence="7">
    <location>
        <position position="263"/>
    </location>
    <ligand>
        <name>carbamoyl phosphate</name>
        <dbReference type="ChEBI" id="CHEBI:58228"/>
    </ligand>
</feature>
<accession>A0A432LIV5</accession>
<dbReference type="Gene3D" id="3.40.50.1370">
    <property type="entry name" value="Aspartate/ornithine carbamoyltransferase"/>
    <property type="match status" value="2"/>
</dbReference>
<evidence type="ECO:0000313" key="10">
    <source>
        <dbReference type="EMBL" id="RUL59043.1"/>
    </source>
</evidence>
<dbReference type="Pfam" id="PF00185">
    <property type="entry name" value="OTCace"/>
    <property type="match status" value="1"/>
</dbReference>
<dbReference type="InterPro" id="IPR006131">
    <property type="entry name" value="Asp_carbamoyltransf_Asp/Orn-bd"/>
</dbReference>
<dbReference type="NCBIfam" id="TIGR00670">
    <property type="entry name" value="asp_carb_tr"/>
    <property type="match status" value="1"/>
</dbReference>
<comment type="pathway">
    <text evidence="1 7">Pyrimidine metabolism; UMP biosynthesis via de novo pathway; (S)-dihydroorotate from bicarbonate: step 2/3.</text>
</comment>
<evidence type="ECO:0000256" key="2">
    <source>
        <dbReference type="ARBA" id="ARBA00008896"/>
    </source>
</evidence>
<dbReference type="UniPathway" id="UPA00070">
    <property type="reaction ID" value="UER00116"/>
</dbReference>
<dbReference type="PANTHER" id="PTHR45753">
    <property type="entry name" value="ORNITHINE CARBAMOYLTRANSFERASE, MITOCHONDRIAL"/>
    <property type="match status" value="1"/>
</dbReference>
<feature type="binding site" evidence="7">
    <location>
        <position position="224"/>
    </location>
    <ligand>
        <name>L-aspartate</name>
        <dbReference type="ChEBI" id="CHEBI:29991"/>
    </ligand>
</feature>
<dbReference type="GO" id="GO:0016597">
    <property type="term" value="F:amino acid binding"/>
    <property type="evidence" value="ECO:0007669"/>
    <property type="project" value="InterPro"/>
</dbReference>
<dbReference type="FunFam" id="3.40.50.1370:FF:000002">
    <property type="entry name" value="Aspartate carbamoyltransferase 2"/>
    <property type="match status" value="1"/>
</dbReference>
<feature type="binding site" evidence="7">
    <location>
        <position position="129"/>
    </location>
    <ligand>
        <name>carbamoyl phosphate</name>
        <dbReference type="ChEBI" id="CHEBI:58228"/>
    </ligand>
</feature>
<comment type="subunit">
    <text evidence="7">Heterododecamer (2C3:3R2) of six catalytic PyrB chains organized as two trimers (C3), and six regulatory PyrI chains organized as three dimers (R2).</text>
</comment>
<feature type="binding site" evidence="7">
    <location>
        <position position="80"/>
    </location>
    <ligand>
        <name>L-aspartate</name>
        <dbReference type="ChEBI" id="CHEBI:29991"/>
    </ligand>
</feature>
<feature type="binding site" evidence="7">
    <location>
        <position position="101"/>
    </location>
    <ligand>
        <name>carbamoyl phosphate</name>
        <dbReference type="ChEBI" id="CHEBI:58228"/>
    </ligand>
</feature>
<keyword evidence="11" id="KW-1185">Reference proteome</keyword>
<dbReference type="NCBIfam" id="NF002032">
    <property type="entry name" value="PRK00856.1"/>
    <property type="match status" value="1"/>
</dbReference>
<dbReference type="OrthoDB" id="9774690at2"/>
<comment type="caution">
    <text evidence="10">The sequence shown here is derived from an EMBL/GenBank/DDBJ whole genome shotgun (WGS) entry which is preliminary data.</text>
</comment>
<dbReference type="GO" id="GO:0004070">
    <property type="term" value="F:aspartate carbamoyltransferase activity"/>
    <property type="evidence" value="ECO:0007669"/>
    <property type="project" value="UniProtKB-UniRule"/>
</dbReference>